<dbReference type="OrthoDB" id="1645362at2"/>
<keyword evidence="2" id="KW-1185">Reference proteome</keyword>
<proteinExistence type="predicted"/>
<dbReference type="Pfam" id="PF21983">
    <property type="entry name" value="NikA-like"/>
    <property type="match status" value="1"/>
</dbReference>
<evidence type="ECO:0000313" key="1">
    <source>
        <dbReference type="EMBL" id="SHH09629.1"/>
    </source>
</evidence>
<dbReference type="EMBL" id="FQXJ01000003">
    <property type="protein sequence ID" value="SHH09629.1"/>
    <property type="molecule type" value="Genomic_DNA"/>
</dbReference>
<dbReference type="Proteomes" id="UP000183954">
    <property type="component" value="Unassembled WGS sequence"/>
</dbReference>
<dbReference type="RefSeq" id="WP_073027084.1">
    <property type="nucleotide sequence ID" value="NZ_FQXJ01000003.1"/>
</dbReference>
<dbReference type="AlphaFoldDB" id="A0A1M5Q796"/>
<reference evidence="2" key="1">
    <citation type="submission" date="2016-11" db="EMBL/GenBank/DDBJ databases">
        <authorList>
            <person name="Varghese N."/>
            <person name="Submissions S."/>
        </authorList>
    </citation>
    <scope>NUCLEOTIDE SEQUENCE [LARGE SCALE GENOMIC DNA]</scope>
    <source>
        <strain evidence="2">DSM 15449</strain>
    </source>
</reference>
<protein>
    <submittedName>
        <fullName evidence="1">Mobilisation protein (MobC)</fullName>
    </submittedName>
</protein>
<evidence type="ECO:0000313" key="2">
    <source>
        <dbReference type="Proteomes" id="UP000183954"/>
    </source>
</evidence>
<organism evidence="1 2">
    <name type="scientific">Desulfosporosinus lacus DSM 15449</name>
    <dbReference type="NCBI Taxonomy" id="1121420"/>
    <lineage>
        <taxon>Bacteria</taxon>
        <taxon>Bacillati</taxon>
        <taxon>Bacillota</taxon>
        <taxon>Clostridia</taxon>
        <taxon>Eubacteriales</taxon>
        <taxon>Desulfitobacteriaceae</taxon>
        <taxon>Desulfosporosinus</taxon>
    </lineage>
</organism>
<accession>A0A1M5Q796</accession>
<dbReference type="InterPro" id="IPR053842">
    <property type="entry name" value="NikA-like"/>
</dbReference>
<name>A0A1M5Q796_9FIRM</name>
<gene>
    <name evidence="1" type="ORF">SAMN02746098_00156</name>
</gene>
<sequence>MRAKPKRVVIWVTEEKKKVLKEKAKAAGNCHLSDYILQMEERGIIYVVEDVPKFLRQLSGMANNLNQLTHLCHIGKIKDPEILVHLKLNMNGVKDILRSLNSLIARTKK</sequence>
<dbReference type="STRING" id="1121420.SAMN02746098_00156"/>